<keyword evidence="2" id="KW-1185">Reference proteome</keyword>
<accession>A0A1Q2L0R2</accession>
<evidence type="ECO:0008006" key="3">
    <source>
        <dbReference type="Google" id="ProtNLM"/>
    </source>
</evidence>
<proteinExistence type="predicted"/>
<dbReference type="PROSITE" id="PS51257">
    <property type="entry name" value="PROKAR_LIPOPROTEIN"/>
    <property type="match status" value="1"/>
</dbReference>
<reference evidence="1 2" key="1">
    <citation type="submission" date="2017-02" db="EMBL/GenBank/DDBJ databases">
        <title>The complete genomic sequence of a novel cold adapted crude oil-degrading bacterium Planococcus qaidamina Y42.</title>
        <authorList>
            <person name="Yang R."/>
        </authorList>
    </citation>
    <scope>NUCLEOTIDE SEQUENCE [LARGE SCALE GENOMIC DNA]</scope>
    <source>
        <strain evidence="1 2">Y42</strain>
    </source>
</reference>
<dbReference type="OrthoDB" id="2607309at2"/>
<protein>
    <recommendedName>
        <fullName evidence="3">Lipoprotein</fullName>
    </recommendedName>
</protein>
<dbReference type="AlphaFoldDB" id="A0A1Q2L0R2"/>
<dbReference type="KEGG" id="pmar:B0X71_13700"/>
<sequence length="151" mass="16419">MKKITAALFILTASSLTGCGGEEESVETTVTYENESLEFEEAANDFVEEVPPLLNEAVTDEDAAAELETYLESMRRNIIEFNAIQEPEVGADLHADVVALNEEALEGIETFQASIEEDTLDAAAAEETTIFQTLSAVVDILDEIQALEEEA</sequence>
<evidence type="ECO:0000313" key="1">
    <source>
        <dbReference type="EMBL" id="AQQ54050.1"/>
    </source>
</evidence>
<name>A0A1Q2L0R2_9BACL</name>
<dbReference type="Proteomes" id="UP000188184">
    <property type="component" value="Chromosome"/>
</dbReference>
<dbReference type="Pfam" id="PF19903">
    <property type="entry name" value="DUF6376"/>
    <property type="match status" value="1"/>
</dbReference>
<dbReference type="RefSeq" id="WP_077589943.1">
    <property type="nucleotide sequence ID" value="NZ_CP019640.1"/>
</dbReference>
<organism evidence="1 2">
    <name type="scientific">Planococcus lenghuensis</name>
    <dbReference type="NCBI Taxonomy" id="2213202"/>
    <lineage>
        <taxon>Bacteria</taxon>
        <taxon>Bacillati</taxon>
        <taxon>Bacillota</taxon>
        <taxon>Bacilli</taxon>
        <taxon>Bacillales</taxon>
        <taxon>Caryophanaceae</taxon>
        <taxon>Planococcus</taxon>
    </lineage>
</organism>
<evidence type="ECO:0000313" key="2">
    <source>
        <dbReference type="Proteomes" id="UP000188184"/>
    </source>
</evidence>
<dbReference type="InterPro" id="IPR045956">
    <property type="entry name" value="DUF6376"/>
</dbReference>
<gene>
    <name evidence="1" type="ORF">B0X71_13700</name>
</gene>
<dbReference type="EMBL" id="CP019640">
    <property type="protein sequence ID" value="AQQ54050.1"/>
    <property type="molecule type" value="Genomic_DNA"/>
</dbReference>